<accession>A0A602Z4Q3</accession>
<dbReference type="Proteomes" id="UP000839894">
    <property type="component" value="Unassembled WGS sequence"/>
</dbReference>
<dbReference type="AlphaFoldDB" id="A0A602Z4Q3"/>
<dbReference type="EMBL" id="AAKOBS010000028">
    <property type="protein sequence ID" value="ECT8498420.1"/>
    <property type="molecule type" value="Genomic_DNA"/>
</dbReference>
<reference evidence="2" key="1">
    <citation type="submission" date="2018-07" db="EMBL/GenBank/DDBJ databases">
        <authorList>
            <consortium name="PulseNet: The National Subtyping Network for Foodborne Disease Surveillance"/>
            <person name="Tarr C.L."/>
            <person name="Trees E."/>
            <person name="Katz L.S."/>
            <person name="Carleton-Romer H.A."/>
            <person name="Stroika S."/>
            <person name="Kucerova Z."/>
            <person name="Roache K.F."/>
            <person name="Sabol A.L."/>
            <person name="Besser J."/>
            <person name="Gerner-Smidt P."/>
        </authorList>
    </citation>
    <scope>NUCLEOTIDE SEQUENCE [LARGE SCALE GENOMIC DNA]</scope>
    <source>
        <strain evidence="2">PNUSAS006183</strain>
    </source>
</reference>
<name>A0A602Z4Q3_SALET</name>
<keyword evidence="1" id="KW-0812">Transmembrane</keyword>
<evidence type="ECO:0000313" key="2">
    <source>
        <dbReference type="EMBL" id="ECT8498420.1"/>
    </source>
</evidence>
<feature type="transmembrane region" description="Helical" evidence="1">
    <location>
        <begin position="75"/>
        <end position="99"/>
    </location>
</feature>
<sequence length="134" mass="15184">MADLSESEDDLSKDNATLSPAELSEELKDKILQRRFRQWAFWGAFSLVAAYFLALLIVIIATLRHSFGSDETWHVWLITLVILAAVPTTLSLALLRFAFREKGDGKDENDIPSVWLQMAKEIADIVKQYLAKKS</sequence>
<keyword evidence="1" id="KW-0472">Membrane</keyword>
<proteinExistence type="predicted"/>
<gene>
    <name evidence="2" type="ORF">BWQ27_20095</name>
</gene>
<feature type="transmembrane region" description="Helical" evidence="1">
    <location>
        <begin position="39"/>
        <end position="63"/>
    </location>
</feature>
<keyword evidence="1" id="KW-1133">Transmembrane helix</keyword>
<organism evidence="2">
    <name type="scientific">Salmonella enterica subsp. enterica serovar Pensacola</name>
    <dbReference type="NCBI Taxonomy" id="34042"/>
    <lineage>
        <taxon>Bacteria</taxon>
        <taxon>Pseudomonadati</taxon>
        <taxon>Pseudomonadota</taxon>
        <taxon>Gammaproteobacteria</taxon>
        <taxon>Enterobacterales</taxon>
        <taxon>Enterobacteriaceae</taxon>
        <taxon>Salmonella</taxon>
    </lineage>
</organism>
<comment type="caution">
    <text evidence="2">The sequence shown here is derived from an EMBL/GenBank/DDBJ whole genome shotgun (WGS) entry which is preliminary data.</text>
</comment>
<evidence type="ECO:0000256" key="1">
    <source>
        <dbReference type="SAM" id="Phobius"/>
    </source>
</evidence>
<protein>
    <submittedName>
        <fullName evidence="2">Uncharacterized protein</fullName>
    </submittedName>
</protein>